<dbReference type="SUPFAM" id="SSF53720">
    <property type="entry name" value="ALDH-like"/>
    <property type="match status" value="1"/>
</dbReference>
<gene>
    <name evidence="6" type="ORF">B0I33_102242</name>
</gene>
<dbReference type="PROSITE" id="PS00687">
    <property type="entry name" value="ALDEHYDE_DEHYDR_GLU"/>
    <property type="match status" value="1"/>
</dbReference>
<dbReference type="InterPro" id="IPR016161">
    <property type="entry name" value="Ald_DH/histidinol_DH"/>
</dbReference>
<evidence type="ECO:0000256" key="3">
    <source>
        <dbReference type="PROSITE-ProRule" id="PRU10007"/>
    </source>
</evidence>
<dbReference type="InterPro" id="IPR015590">
    <property type="entry name" value="Aldehyde_DH_dom"/>
</dbReference>
<dbReference type="Gene3D" id="3.40.309.10">
    <property type="entry name" value="Aldehyde Dehydrogenase, Chain A, domain 2"/>
    <property type="match status" value="1"/>
</dbReference>
<name>A0A2T0M0K0_9PSEU</name>
<evidence type="ECO:0000259" key="5">
    <source>
        <dbReference type="Pfam" id="PF00171"/>
    </source>
</evidence>
<dbReference type="AlphaFoldDB" id="A0A2T0M0K0"/>
<dbReference type="EMBL" id="PVNH01000002">
    <property type="protein sequence ID" value="PRX50124.1"/>
    <property type="molecule type" value="Genomic_DNA"/>
</dbReference>
<dbReference type="OrthoDB" id="6882680at2"/>
<dbReference type="FunFam" id="3.40.309.10:FF:000009">
    <property type="entry name" value="Aldehyde dehydrogenase A"/>
    <property type="match status" value="1"/>
</dbReference>
<evidence type="ECO:0000313" key="7">
    <source>
        <dbReference type="Proteomes" id="UP000238362"/>
    </source>
</evidence>
<dbReference type="PANTHER" id="PTHR11699">
    <property type="entry name" value="ALDEHYDE DEHYDROGENASE-RELATED"/>
    <property type="match status" value="1"/>
</dbReference>
<feature type="active site" evidence="3">
    <location>
        <position position="250"/>
    </location>
</feature>
<sequence length="491" mass="52595">MRLERHDHWIRGALVAPSSGEYLPTIDPMTAEPWAEIARGGADDVDRAVTAAHEAFGAWRRVGPSARAEVLWKLGDLIAEHADELAGLESRDAGKVIREVRGQQVALRNWYHYYATLAHHREGRQVPHDSESMLAVTVREPYGVIGVIPAFNSPMMLGAMGLAPALAAGNTVVVKPPEVNALSLLLLGRLAKEAGLPDGCLNIVHGYGHEAGDALVGHPLARKIFFTGGPESARAVTKRAASGLKPTVLELGGKSANIFFEDVDVDKVVNGVLAGIFAAAGQTCVAGSRLLAHHRIADQLVKAIAERARQIRLGDPTSAATEMGPLSQEKILTGVRSRVDEAIGEGAELVVGGPGARIPDRGWFYAPTVLDHVTNDMSVARNELFGPVLSVIRFGDEEEAVSIANDSPFGLAGGVWTADLRRAHRVARSLEAGTVWVNTYRALHYGTPFGGTKNSGYGRENGIDGFAEFTQPKSIWFESSAEPMADPFVLR</sequence>
<evidence type="ECO:0000256" key="4">
    <source>
        <dbReference type="RuleBase" id="RU003345"/>
    </source>
</evidence>
<protein>
    <submittedName>
        <fullName evidence="6">Aldehyde dehydrogenase (Acceptor)</fullName>
    </submittedName>
</protein>
<dbReference type="Pfam" id="PF00171">
    <property type="entry name" value="Aldedh"/>
    <property type="match status" value="1"/>
</dbReference>
<dbReference type="Proteomes" id="UP000238362">
    <property type="component" value="Unassembled WGS sequence"/>
</dbReference>
<dbReference type="FunFam" id="3.40.605.10:FF:000007">
    <property type="entry name" value="NAD/NADP-dependent betaine aldehyde dehydrogenase"/>
    <property type="match status" value="1"/>
</dbReference>
<dbReference type="CDD" id="cd07114">
    <property type="entry name" value="ALDH_DhaS"/>
    <property type="match status" value="1"/>
</dbReference>
<reference evidence="6 7" key="1">
    <citation type="submission" date="2018-03" db="EMBL/GenBank/DDBJ databases">
        <title>Genomic Encyclopedia of Type Strains, Phase III (KMG-III): the genomes of soil and plant-associated and newly described type strains.</title>
        <authorList>
            <person name="Whitman W."/>
        </authorList>
    </citation>
    <scope>NUCLEOTIDE SEQUENCE [LARGE SCALE GENOMIC DNA]</scope>
    <source>
        <strain evidence="6 7">CGMCC 4.7125</strain>
    </source>
</reference>
<dbReference type="InterPro" id="IPR016160">
    <property type="entry name" value="Ald_DH_CS_CYS"/>
</dbReference>
<dbReference type="InterPro" id="IPR016162">
    <property type="entry name" value="Ald_DH_N"/>
</dbReference>
<accession>A0A2T0M0K0</accession>
<feature type="domain" description="Aldehyde dehydrogenase" evidence="5">
    <location>
        <begin position="17"/>
        <end position="475"/>
    </location>
</feature>
<dbReference type="InterPro" id="IPR029510">
    <property type="entry name" value="Ald_DH_CS_GLU"/>
</dbReference>
<keyword evidence="7" id="KW-1185">Reference proteome</keyword>
<proteinExistence type="inferred from homology"/>
<evidence type="ECO:0000313" key="6">
    <source>
        <dbReference type="EMBL" id="PRX50124.1"/>
    </source>
</evidence>
<dbReference type="Gene3D" id="3.40.605.10">
    <property type="entry name" value="Aldehyde Dehydrogenase, Chain A, domain 1"/>
    <property type="match status" value="1"/>
</dbReference>
<dbReference type="PROSITE" id="PS00070">
    <property type="entry name" value="ALDEHYDE_DEHYDR_CYS"/>
    <property type="match status" value="1"/>
</dbReference>
<comment type="similarity">
    <text evidence="1 4">Belongs to the aldehyde dehydrogenase family.</text>
</comment>
<organism evidence="6 7">
    <name type="scientific">Prauserella shujinwangii</name>
    <dbReference type="NCBI Taxonomy" id="1453103"/>
    <lineage>
        <taxon>Bacteria</taxon>
        <taxon>Bacillati</taxon>
        <taxon>Actinomycetota</taxon>
        <taxon>Actinomycetes</taxon>
        <taxon>Pseudonocardiales</taxon>
        <taxon>Pseudonocardiaceae</taxon>
        <taxon>Prauserella</taxon>
    </lineage>
</organism>
<dbReference type="GO" id="GO:0016620">
    <property type="term" value="F:oxidoreductase activity, acting on the aldehyde or oxo group of donors, NAD or NADP as acceptor"/>
    <property type="evidence" value="ECO:0007669"/>
    <property type="project" value="InterPro"/>
</dbReference>
<dbReference type="InterPro" id="IPR016163">
    <property type="entry name" value="Ald_DH_C"/>
</dbReference>
<keyword evidence="2 4" id="KW-0560">Oxidoreductase</keyword>
<evidence type="ECO:0000256" key="2">
    <source>
        <dbReference type="ARBA" id="ARBA00023002"/>
    </source>
</evidence>
<evidence type="ECO:0000256" key="1">
    <source>
        <dbReference type="ARBA" id="ARBA00009986"/>
    </source>
</evidence>
<comment type="caution">
    <text evidence="6">The sequence shown here is derived from an EMBL/GenBank/DDBJ whole genome shotgun (WGS) entry which is preliminary data.</text>
</comment>